<dbReference type="Pfam" id="PF12627">
    <property type="entry name" value="PolyA_pol_RNAbd"/>
    <property type="match status" value="1"/>
</dbReference>
<evidence type="ECO:0000256" key="9">
    <source>
        <dbReference type="RuleBase" id="RU003953"/>
    </source>
</evidence>
<evidence type="ECO:0000256" key="5">
    <source>
        <dbReference type="ARBA" id="ARBA00022723"/>
    </source>
</evidence>
<feature type="domain" description="CCA-adding enzyme C-terminal" evidence="12">
    <location>
        <begin position="295"/>
        <end position="437"/>
    </location>
</feature>
<dbReference type="RefSeq" id="WP_257463669.1">
    <property type="nucleotide sequence ID" value="NZ_JANJZT010000001.1"/>
</dbReference>
<organism evidence="13 14">
    <name type="scientific">Blautia caecimuris</name>
    <dbReference type="NCBI Taxonomy" id="1796615"/>
    <lineage>
        <taxon>Bacteria</taxon>
        <taxon>Bacillati</taxon>
        <taxon>Bacillota</taxon>
        <taxon>Clostridia</taxon>
        <taxon>Lachnospirales</taxon>
        <taxon>Lachnospiraceae</taxon>
        <taxon>Blautia</taxon>
    </lineage>
</organism>
<dbReference type="Pfam" id="PF01743">
    <property type="entry name" value="PolyA_pol"/>
    <property type="match status" value="1"/>
</dbReference>
<dbReference type="EMBL" id="JBEPMJ010000001">
    <property type="protein sequence ID" value="MET3748837.1"/>
    <property type="molecule type" value="Genomic_DNA"/>
</dbReference>
<keyword evidence="7" id="KW-0460">Magnesium</keyword>
<dbReference type="InterPro" id="IPR032828">
    <property type="entry name" value="PolyA_RNA-bd"/>
</dbReference>
<evidence type="ECO:0000313" key="14">
    <source>
        <dbReference type="Proteomes" id="UP001549106"/>
    </source>
</evidence>
<dbReference type="NCBIfam" id="TIGR00277">
    <property type="entry name" value="HDIG"/>
    <property type="match status" value="1"/>
</dbReference>
<comment type="similarity">
    <text evidence="9">Belongs to the tRNA nucleotidyltransferase/poly(A) polymerase family.</text>
</comment>
<dbReference type="SUPFAM" id="SSF81891">
    <property type="entry name" value="Poly A polymerase C-terminal region-like"/>
    <property type="match status" value="1"/>
</dbReference>
<sequence length="443" mass="50491">MKLNIPSGAEIILNTLEQNGYEAYVVGGCVRDSILGRCPDDWDITTSASPEQVKALFRRTVDTGLQHGTVTVLIEKEGFEVTTYRVDGDYEDGRHPKEVRFTSNLKEDLKRRDFTINAMAYHPERGLVDLFGGVNDMEKKVIRCVGDPMERFQEDALRILRAVRFSAQLGFTIEASTKEAIGALAPNLKLVSAERIQVELVKLLVSPNPDYLRVAYETGVTAEFLPEFDVCMKTDQNTPHHCYTVGEHILKSLLHVRADKVLRLTMLLHDIGKPVVKITDENGRDHFKMHGPESEQMAKSILRRLKFDNDTIHKVCRLVKWHDARPAAQMPNVRRSVNKIGEDIFPLYLEVQRADMLAQSTYQRREKEERLEGVKSCYEQIVEKKQCVSLKSLAVTGRDLIQAGYKPGPYLGEILNQLLEHVLEYPEDNQKETLMQLVKENQD</sequence>
<keyword evidence="5" id="KW-0479">Metal-binding</keyword>
<evidence type="ECO:0000259" key="10">
    <source>
        <dbReference type="Pfam" id="PF01743"/>
    </source>
</evidence>
<keyword evidence="4 13" id="KW-0548">Nucleotidyltransferase</keyword>
<evidence type="ECO:0000259" key="11">
    <source>
        <dbReference type="Pfam" id="PF12627"/>
    </source>
</evidence>
<dbReference type="EC" id="3.1.4.-" evidence="13"/>
<dbReference type="EC" id="3.1.3.-" evidence="13"/>
<dbReference type="CDD" id="cd05398">
    <property type="entry name" value="NT_ClassII-CCAase"/>
    <property type="match status" value="1"/>
</dbReference>
<keyword evidence="2 9" id="KW-0808">Transferase</keyword>
<dbReference type="GO" id="GO:0016787">
    <property type="term" value="F:hydrolase activity"/>
    <property type="evidence" value="ECO:0007669"/>
    <property type="project" value="UniProtKB-KW"/>
</dbReference>
<dbReference type="InterPro" id="IPR043519">
    <property type="entry name" value="NT_sf"/>
</dbReference>
<evidence type="ECO:0000256" key="2">
    <source>
        <dbReference type="ARBA" id="ARBA00022679"/>
    </source>
</evidence>
<dbReference type="InterPro" id="IPR032810">
    <property type="entry name" value="CCA-adding_enz_C"/>
</dbReference>
<comment type="cofactor">
    <cofactor evidence="1">
        <name>Mg(2+)</name>
        <dbReference type="ChEBI" id="CHEBI:18420"/>
    </cofactor>
</comment>
<evidence type="ECO:0000256" key="4">
    <source>
        <dbReference type="ARBA" id="ARBA00022695"/>
    </source>
</evidence>
<keyword evidence="6" id="KW-0547">Nucleotide-binding</keyword>
<dbReference type="NCBIfam" id="NF009814">
    <property type="entry name" value="PRK13299.1"/>
    <property type="match status" value="1"/>
</dbReference>
<reference evidence="13 14" key="1">
    <citation type="submission" date="2024-06" db="EMBL/GenBank/DDBJ databases">
        <title>Genomic Encyclopedia of Type Strains, Phase IV (KMG-IV): sequencing the most valuable type-strain genomes for metagenomic binning, comparative biology and taxonomic classification.</title>
        <authorList>
            <person name="Goeker M."/>
        </authorList>
    </citation>
    <scope>NUCLEOTIDE SEQUENCE [LARGE SCALE GENOMIC DNA]</scope>
    <source>
        <strain evidence="13 14">DSM 29492</strain>
    </source>
</reference>
<protein>
    <submittedName>
        <fullName evidence="13">tRNA nucleotidyltransferase (CCA-adding enzyme)</fullName>
        <ecNumber evidence="13">2.7.7.72</ecNumber>
        <ecNumber evidence="13">3.1.3.-</ecNumber>
        <ecNumber evidence="13">3.1.4.-</ecNumber>
    </submittedName>
</protein>
<evidence type="ECO:0000256" key="6">
    <source>
        <dbReference type="ARBA" id="ARBA00022741"/>
    </source>
</evidence>
<dbReference type="InterPro" id="IPR050264">
    <property type="entry name" value="Bact_CCA-adding_enz_type3_sf"/>
</dbReference>
<dbReference type="Gene3D" id="1.10.3090.10">
    <property type="entry name" value="cca-adding enzyme, domain 2"/>
    <property type="match status" value="1"/>
</dbReference>
<feature type="domain" description="Poly A polymerase head" evidence="10">
    <location>
        <begin position="23"/>
        <end position="143"/>
    </location>
</feature>
<dbReference type="PANTHER" id="PTHR46173:SF1">
    <property type="entry name" value="CCA TRNA NUCLEOTIDYLTRANSFERASE 1, MITOCHONDRIAL"/>
    <property type="match status" value="1"/>
</dbReference>
<evidence type="ECO:0000256" key="3">
    <source>
        <dbReference type="ARBA" id="ARBA00022694"/>
    </source>
</evidence>
<evidence type="ECO:0000259" key="12">
    <source>
        <dbReference type="Pfam" id="PF13735"/>
    </source>
</evidence>
<keyword evidence="13" id="KW-0378">Hydrolase</keyword>
<dbReference type="EC" id="2.7.7.72" evidence="13"/>
<proteinExistence type="inferred from homology"/>
<keyword evidence="14" id="KW-1185">Reference proteome</keyword>
<evidence type="ECO:0000256" key="8">
    <source>
        <dbReference type="ARBA" id="ARBA00022884"/>
    </source>
</evidence>
<keyword evidence="3" id="KW-0819">tRNA processing</keyword>
<feature type="domain" description="tRNA nucleotidyltransferase/poly(A) polymerase RNA and SrmB- binding" evidence="11">
    <location>
        <begin position="170"/>
        <end position="230"/>
    </location>
</feature>
<dbReference type="InterPro" id="IPR002646">
    <property type="entry name" value="PolA_pol_head_dom"/>
</dbReference>
<dbReference type="Pfam" id="PF13735">
    <property type="entry name" value="tRNA_NucTran2_2"/>
    <property type="match status" value="1"/>
</dbReference>
<dbReference type="Gene3D" id="3.30.460.10">
    <property type="entry name" value="Beta Polymerase, domain 2"/>
    <property type="match status" value="1"/>
</dbReference>
<dbReference type="PANTHER" id="PTHR46173">
    <property type="entry name" value="CCA TRNA NUCLEOTIDYLTRANSFERASE 1, MITOCHONDRIAL"/>
    <property type="match status" value="1"/>
</dbReference>
<dbReference type="Proteomes" id="UP001549106">
    <property type="component" value="Unassembled WGS sequence"/>
</dbReference>
<name>A0ABV2LXA1_9FIRM</name>
<keyword evidence="8 9" id="KW-0694">RNA-binding</keyword>
<dbReference type="Gene3D" id="1.10.246.80">
    <property type="match status" value="1"/>
</dbReference>
<accession>A0ABV2LXA1</accession>
<evidence type="ECO:0000313" key="13">
    <source>
        <dbReference type="EMBL" id="MET3748837.1"/>
    </source>
</evidence>
<dbReference type="GO" id="GO:0004810">
    <property type="term" value="F:CCA tRNA nucleotidyltransferase activity"/>
    <property type="evidence" value="ECO:0007669"/>
    <property type="project" value="UniProtKB-EC"/>
</dbReference>
<evidence type="ECO:0000256" key="7">
    <source>
        <dbReference type="ARBA" id="ARBA00022842"/>
    </source>
</evidence>
<dbReference type="SUPFAM" id="SSF81301">
    <property type="entry name" value="Nucleotidyltransferase"/>
    <property type="match status" value="1"/>
</dbReference>
<gene>
    <name evidence="13" type="ORF">ABID24_000053</name>
</gene>
<dbReference type="InterPro" id="IPR006675">
    <property type="entry name" value="HDIG_dom"/>
</dbReference>
<evidence type="ECO:0000256" key="1">
    <source>
        <dbReference type="ARBA" id="ARBA00001946"/>
    </source>
</evidence>
<comment type="caution">
    <text evidence="13">The sequence shown here is derived from an EMBL/GenBank/DDBJ whole genome shotgun (WGS) entry which is preliminary data.</text>
</comment>